<feature type="region of interest" description="Disordered" evidence="1">
    <location>
        <begin position="611"/>
        <end position="644"/>
    </location>
</feature>
<gene>
    <name evidence="2" type="ORF">EXIGLDRAFT_797345</name>
</gene>
<accession>A0A165FHK6</accession>
<reference evidence="2 3" key="1">
    <citation type="journal article" date="2016" name="Mol. Biol. Evol.">
        <title>Comparative Genomics of Early-Diverging Mushroom-Forming Fungi Provides Insights into the Origins of Lignocellulose Decay Capabilities.</title>
        <authorList>
            <person name="Nagy L.G."/>
            <person name="Riley R."/>
            <person name="Tritt A."/>
            <person name="Adam C."/>
            <person name="Daum C."/>
            <person name="Floudas D."/>
            <person name="Sun H."/>
            <person name="Yadav J.S."/>
            <person name="Pangilinan J."/>
            <person name="Larsson K.H."/>
            <person name="Matsuura K."/>
            <person name="Barry K."/>
            <person name="Labutti K."/>
            <person name="Kuo R."/>
            <person name="Ohm R.A."/>
            <person name="Bhattacharya S.S."/>
            <person name="Shirouzu T."/>
            <person name="Yoshinaga Y."/>
            <person name="Martin F.M."/>
            <person name="Grigoriev I.V."/>
            <person name="Hibbett D.S."/>
        </authorList>
    </citation>
    <scope>NUCLEOTIDE SEQUENCE [LARGE SCALE GENOMIC DNA]</scope>
    <source>
        <strain evidence="2 3">HHB12029</strain>
    </source>
</reference>
<dbReference type="OrthoDB" id="3183767at2759"/>
<keyword evidence="3" id="KW-1185">Reference proteome</keyword>
<organism evidence="2 3">
    <name type="scientific">Exidia glandulosa HHB12029</name>
    <dbReference type="NCBI Taxonomy" id="1314781"/>
    <lineage>
        <taxon>Eukaryota</taxon>
        <taxon>Fungi</taxon>
        <taxon>Dikarya</taxon>
        <taxon>Basidiomycota</taxon>
        <taxon>Agaricomycotina</taxon>
        <taxon>Agaricomycetes</taxon>
        <taxon>Auriculariales</taxon>
        <taxon>Exidiaceae</taxon>
        <taxon>Exidia</taxon>
    </lineage>
</organism>
<protein>
    <submittedName>
        <fullName evidence="2">Uncharacterized protein</fullName>
    </submittedName>
</protein>
<dbReference type="Proteomes" id="UP000077266">
    <property type="component" value="Unassembled WGS sequence"/>
</dbReference>
<evidence type="ECO:0000313" key="3">
    <source>
        <dbReference type="Proteomes" id="UP000077266"/>
    </source>
</evidence>
<name>A0A165FHK6_EXIGL</name>
<evidence type="ECO:0000313" key="2">
    <source>
        <dbReference type="EMBL" id="KZV89008.1"/>
    </source>
</evidence>
<proteinExistence type="predicted"/>
<feature type="compositionally biased region" description="Acidic residues" evidence="1">
    <location>
        <begin position="622"/>
        <end position="644"/>
    </location>
</feature>
<dbReference type="EMBL" id="KV426084">
    <property type="protein sequence ID" value="KZV89008.1"/>
    <property type="molecule type" value="Genomic_DNA"/>
</dbReference>
<evidence type="ECO:0000256" key="1">
    <source>
        <dbReference type="SAM" id="MobiDB-lite"/>
    </source>
</evidence>
<dbReference type="InParanoid" id="A0A165FHK6"/>
<dbReference type="STRING" id="1314781.A0A165FHK6"/>
<dbReference type="AlphaFoldDB" id="A0A165FHK6"/>
<sequence length="644" mass="73951">MLDQMGTAAARTIVREAPRLDTPERRKAVRNAQTLIHRRGYAVTGKKVDKLLKGDSSTPTANALADRNERYNFFSLFLPDALHEIGGGTWLATLRHLIRILYSLPDGESRIHTLNKRFRDVSPFGRDSVRQLSDHITDLTLMRIHEYETILKDSSPCFEDLFPDPEFDNFVQSLLFTFGLWHSFAKLGMHTDSSLRRMDQCTKDLGNMLRHFQITSATKYPTLETPAEAAKRVRQGQSKGRTVSSGRKPRTFNISTYKFHSMDHYVPGIARVGTTDNYTTAICEASLREPNDDYLRTSKRDYEAQIVGNAVRKQVHFDMRAKLSRLGINLKAKLSKKDKQRDETAFKGDPTFRYDIAQHDDSRLAFRQMEIANAYDPAFNDFLDKLRCHCLARLAGLVSTDAKFPRTDYEDVQFHRDSIWPHARIAINYTTYDVRRAQDPIGTTTKKRDIMVLNTTGGETHPPFYYARVLGIFHVKVKHPKLHAKYQRMDVLHVRWFVQDASYESGWAARRHDRIQFIPSTDPRAFGFLDPALVIRGAHLIPAFAHGRTHDLLRSFGPSIARDSPDGDWKYFYAARFADCDMMMRYTNLGVGHEGARPRFMDMQHPEPFPEITQSTTNHDDDWGDEDGVIDENGLDVIDEEPEE</sequence>